<dbReference type="Proteomes" id="UP000193307">
    <property type="component" value="Unassembled WGS sequence"/>
</dbReference>
<evidence type="ECO:0000256" key="1">
    <source>
        <dbReference type="SAM" id="Phobius"/>
    </source>
</evidence>
<feature type="transmembrane region" description="Helical" evidence="1">
    <location>
        <begin position="98"/>
        <end position="119"/>
    </location>
</feature>
<evidence type="ECO:0000313" key="2">
    <source>
        <dbReference type="EMBL" id="SLN13443.1"/>
    </source>
</evidence>
<organism evidence="2 3">
    <name type="scientific">Pacificibacter marinus</name>
    <dbReference type="NCBI Taxonomy" id="658057"/>
    <lineage>
        <taxon>Bacteria</taxon>
        <taxon>Pseudomonadati</taxon>
        <taxon>Pseudomonadota</taxon>
        <taxon>Alphaproteobacteria</taxon>
        <taxon>Rhodobacterales</taxon>
        <taxon>Roseobacteraceae</taxon>
        <taxon>Pacificibacter</taxon>
    </lineage>
</organism>
<dbReference type="EMBL" id="FWFW01000001">
    <property type="protein sequence ID" value="SLN13443.1"/>
    <property type="molecule type" value="Genomic_DNA"/>
</dbReference>
<dbReference type="AlphaFoldDB" id="A0A1Y5RD65"/>
<accession>A0A1Y5RD65</accession>
<gene>
    <name evidence="2" type="ORF">PAM7971_00185</name>
</gene>
<keyword evidence="1" id="KW-0812">Transmembrane</keyword>
<protein>
    <submittedName>
        <fullName evidence="2">Uncharacterized protein</fullName>
    </submittedName>
</protein>
<sequence>MENSVTQKSEHLATLMADRLGIHAGTGFEAKLAKAGRALPRWARRDGAVIVRAMALETHPKLSLRIDHKGVDRAVRNLTQHFEAIDPFKRRMGRFLDFLALLALIAVVIFGTSVAILVWRGLL</sequence>
<proteinExistence type="predicted"/>
<dbReference type="STRING" id="658057.SAMN04488032_101462"/>
<keyword evidence="1" id="KW-1133">Transmembrane helix</keyword>
<reference evidence="2 3" key="1">
    <citation type="submission" date="2017-03" db="EMBL/GenBank/DDBJ databases">
        <authorList>
            <person name="Afonso C.L."/>
            <person name="Miller P.J."/>
            <person name="Scott M.A."/>
            <person name="Spackman E."/>
            <person name="Goraichik I."/>
            <person name="Dimitrov K.M."/>
            <person name="Suarez D.L."/>
            <person name="Swayne D.E."/>
        </authorList>
    </citation>
    <scope>NUCLEOTIDE SEQUENCE [LARGE SCALE GENOMIC DNA]</scope>
    <source>
        <strain evidence="2 3">CECT 7971</strain>
    </source>
</reference>
<keyword evidence="1" id="KW-0472">Membrane</keyword>
<name>A0A1Y5RD65_9RHOB</name>
<evidence type="ECO:0000313" key="3">
    <source>
        <dbReference type="Proteomes" id="UP000193307"/>
    </source>
</evidence>
<keyword evidence="3" id="KW-1185">Reference proteome</keyword>